<keyword evidence="1" id="KW-0051">Antiviral defense</keyword>
<evidence type="ECO:0000259" key="2">
    <source>
        <dbReference type="Pfam" id="PF03787"/>
    </source>
</evidence>
<dbReference type="Pfam" id="PF03787">
    <property type="entry name" value="RAMPs"/>
    <property type="match status" value="1"/>
</dbReference>
<organism evidence="3">
    <name type="scientific">Intestinibacter bartlettii</name>
    <dbReference type="NCBI Taxonomy" id="261299"/>
    <lineage>
        <taxon>Bacteria</taxon>
        <taxon>Bacillati</taxon>
        <taxon>Bacillota</taxon>
        <taxon>Clostridia</taxon>
        <taxon>Peptostreptococcales</taxon>
        <taxon>Peptostreptococcaceae</taxon>
        <taxon>Intestinibacter</taxon>
    </lineage>
</organism>
<dbReference type="AlphaFoldDB" id="A0A6N3FR89"/>
<dbReference type="InterPro" id="IPR005537">
    <property type="entry name" value="RAMP_III_fam"/>
</dbReference>
<dbReference type="GO" id="GO:0051607">
    <property type="term" value="P:defense response to virus"/>
    <property type="evidence" value="ECO:0007669"/>
    <property type="project" value="UniProtKB-KW"/>
</dbReference>
<dbReference type="EMBL" id="CACRUE010000045">
    <property type="protein sequence ID" value="VYU54581.1"/>
    <property type="molecule type" value="Genomic_DNA"/>
</dbReference>
<dbReference type="CDD" id="cd09726">
    <property type="entry name" value="RAMP_I_III"/>
    <property type="match status" value="1"/>
</dbReference>
<proteinExistence type="predicted"/>
<protein>
    <submittedName>
        <fullName evidence="3">RAMP superfamily protein</fullName>
    </submittedName>
</protein>
<dbReference type="InterPro" id="IPR052216">
    <property type="entry name" value="CRISPR_Csm3_endoribonuclease"/>
</dbReference>
<gene>
    <name evidence="3" type="ORF">IBLFYP30_00530</name>
</gene>
<evidence type="ECO:0000313" key="3">
    <source>
        <dbReference type="EMBL" id="VYU54581.1"/>
    </source>
</evidence>
<dbReference type="RefSeq" id="WP_156531249.1">
    <property type="nucleotide sequence ID" value="NZ_CACRUE010000045.1"/>
</dbReference>
<dbReference type="PANTHER" id="PTHR35579">
    <property type="entry name" value="CRISPR SYSTEM CMS ENDORIBONUCLEASE CSM3"/>
    <property type="match status" value="1"/>
</dbReference>
<evidence type="ECO:0000256" key="1">
    <source>
        <dbReference type="ARBA" id="ARBA00023118"/>
    </source>
</evidence>
<reference evidence="3" key="1">
    <citation type="submission" date="2019-11" db="EMBL/GenBank/DDBJ databases">
        <authorList>
            <person name="Feng L."/>
        </authorList>
    </citation>
    <scope>NUCLEOTIDE SEQUENCE</scope>
    <source>
        <strain evidence="3">IbartlettiiLFYP30</strain>
    </source>
</reference>
<accession>A0A6N3FR89</accession>
<name>A0A6N3FR89_9FIRM</name>
<dbReference type="PANTHER" id="PTHR35579:SF3">
    <property type="entry name" value="CRISPR SYSTEM CMS ENDORIBONUCLEASE CSM3"/>
    <property type="match status" value="1"/>
</dbReference>
<sequence>MEKYTLKIKLLSDTIFSGGESIVSISDIDELYDEYKIPYYKGKSIKGNIRESADLIVKNQKAFNEKKSDENREIVRTLFGKIFDNTNEKKESYMDDQTQGILKFENASLEDDIKENLKYLVDNDIISKEEVINSLTDIRYATKIDRKTGTAQDKSLRSMRVLNKDIIFTSNIYSERELTKDELALLVCAVKTTRHLGTLRSRGKGNVECTLIPEKGSLSKKDIEKLVQKAVG</sequence>
<feature type="domain" description="CRISPR type III-associated protein" evidence="2">
    <location>
        <begin position="7"/>
        <end position="208"/>
    </location>
</feature>